<gene>
    <name evidence="1" type="ORF">ACFS7Z_08695</name>
</gene>
<evidence type="ECO:0000313" key="1">
    <source>
        <dbReference type="EMBL" id="MFD3000434.1"/>
    </source>
</evidence>
<comment type="caution">
    <text evidence="1">The sequence shown here is derived from an EMBL/GenBank/DDBJ whole genome shotgun (WGS) entry which is preliminary data.</text>
</comment>
<organism evidence="1 2">
    <name type="scientific">Pontibacter toksunensis</name>
    <dbReference type="NCBI Taxonomy" id="1332631"/>
    <lineage>
        <taxon>Bacteria</taxon>
        <taxon>Pseudomonadati</taxon>
        <taxon>Bacteroidota</taxon>
        <taxon>Cytophagia</taxon>
        <taxon>Cytophagales</taxon>
        <taxon>Hymenobacteraceae</taxon>
        <taxon>Pontibacter</taxon>
    </lineage>
</organism>
<dbReference type="Proteomes" id="UP001597641">
    <property type="component" value="Unassembled WGS sequence"/>
</dbReference>
<dbReference type="Pfam" id="PF08747">
    <property type="entry name" value="BrxB"/>
    <property type="match status" value="1"/>
</dbReference>
<evidence type="ECO:0000313" key="2">
    <source>
        <dbReference type="Proteomes" id="UP001597641"/>
    </source>
</evidence>
<protein>
    <submittedName>
        <fullName evidence="1">BREX protein BrxB domain-containing protein</fullName>
    </submittedName>
</protein>
<dbReference type="EMBL" id="JBHUOX010000005">
    <property type="protein sequence ID" value="MFD3000434.1"/>
    <property type="molecule type" value="Genomic_DNA"/>
</dbReference>
<reference evidence="2" key="1">
    <citation type="journal article" date="2019" name="Int. J. Syst. Evol. Microbiol.">
        <title>The Global Catalogue of Microorganisms (GCM) 10K type strain sequencing project: providing services to taxonomists for standard genome sequencing and annotation.</title>
        <authorList>
            <consortium name="The Broad Institute Genomics Platform"/>
            <consortium name="The Broad Institute Genome Sequencing Center for Infectious Disease"/>
            <person name="Wu L."/>
            <person name="Ma J."/>
        </authorList>
    </citation>
    <scope>NUCLEOTIDE SEQUENCE [LARGE SCALE GENOMIC DNA]</scope>
    <source>
        <strain evidence="2">KCTC 23984</strain>
    </source>
</reference>
<dbReference type="InterPro" id="IPR014858">
    <property type="entry name" value="BrxB"/>
</dbReference>
<proteinExistence type="predicted"/>
<sequence>MLLDNKFKTILDSLDKPATSHHAGDKQLCYLTYEPSLTLEVKRKLPNWLSLAKGYQFECSVLSIAQVTNDFFRNNPRRKGWPVPDASSGYDEIIDFFKDDLGSMIISNRVIEKSILEKQETCKHQKRPLLILSDIEALHPFTRFGPIEQNIYNEIEIPLIILYPGSLSGSSLEFLGYYPPDGNYRSKHF</sequence>
<accession>A0ABW6BRK4</accession>
<name>A0ABW6BRK4_9BACT</name>
<keyword evidence="2" id="KW-1185">Reference proteome</keyword>
<dbReference type="RefSeq" id="WP_377483441.1">
    <property type="nucleotide sequence ID" value="NZ_JBHUOX010000005.1"/>
</dbReference>